<organism evidence="2 3">
    <name type="scientific">Paramecium primaurelia</name>
    <dbReference type="NCBI Taxonomy" id="5886"/>
    <lineage>
        <taxon>Eukaryota</taxon>
        <taxon>Sar</taxon>
        <taxon>Alveolata</taxon>
        <taxon>Ciliophora</taxon>
        <taxon>Intramacronucleata</taxon>
        <taxon>Oligohymenophorea</taxon>
        <taxon>Peniculida</taxon>
        <taxon>Parameciidae</taxon>
        <taxon>Paramecium</taxon>
    </lineage>
</organism>
<evidence type="ECO:0000313" key="3">
    <source>
        <dbReference type="Proteomes" id="UP000688137"/>
    </source>
</evidence>
<dbReference type="AlphaFoldDB" id="A0A8S1MN49"/>
<name>A0A8S1MN49_PARPR</name>
<accession>A0A8S1MN49</accession>
<sequence length="205" mass="24671">MLPFTQFPPFFQYSQTYNYPYTYMEQFNQFQQYFYINNYLFQNNQQAQSTNLLFEGYKQHTSIIKQENSVIQEQCLIQQSKFEPVEIVKNLENIKSPLLLKKRPKLQFSNNKGKGKKSTKRKLYNIGHWTTKEHNLYLSFREINKEIMLDSDLKKQNKIFKQMSNFIKTRQPSQCRSHHQKFGPNNSTSNNTSNFIEYQNFGNHE</sequence>
<evidence type="ECO:0000313" key="2">
    <source>
        <dbReference type="EMBL" id="CAD8081039.1"/>
    </source>
</evidence>
<protein>
    <submittedName>
        <fullName evidence="2">Uncharacterized protein</fullName>
    </submittedName>
</protein>
<dbReference type="EMBL" id="CAJJDM010000067">
    <property type="protein sequence ID" value="CAD8081039.1"/>
    <property type="molecule type" value="Genomic_DNA"/>
</dbReference>
<feature type="compositionally biased region" description="Polar residues" evidence="1">
    <location>
        <begin position="195"/>
        <end position="205"/>
    </location>
</feature>
<comment type="caution">
    <text evidence="2">The sequence shown here is derived from an EMBL/GenBank/DDBJ whole genome shotgun (WGS) entry which is preliminary data.</text>
</comment>
<proteinExistence type="predicted"/>
<feature type="compositionally biased region" description="Low complexity" evidence="1">
    <location>
        <begin position="185"/>
        <end position="194"/>
    </location>
</feature>
<gene>
    <name evidence="2" type="ORF">PPRIM_AZ9-3.1.T0650018</name>
</gene>
<dbReference type="OMA" id="MEQFNQF"/>
<dbReference type="Proteomes" id="UP000688137">
    <property type="component" value="Unassembled WGS sequence"/>
</dbReference>
<evidence type="ECO:0000256" key="1">
    <source>
        <dbReference type="SAM" id="MobiDB-lite"/>
    </source>
</evidence>
<reference evidence="2" key="1">
    <citation type="submission" date="2021-01" db="EMBL/GenBank/DDBJ databases">
        <authorList>
            <consortium name="Genoscope - CEA"/>
            <person name="William W."/>
        </authorList>
    </citation>
    <scope>NUCLEOTIDE SEQUENCE</scope>
</reference>
<feature type="region of interest" description="Disordered" evidence="1">
    <location>
        <begin position="169"/>
        <end position="205"/>
    </location>
</feature>
<keyword evidence="3" id="KW-1185">Reference proteome</keyword>